<feature type="region of interest" description="Disordered" evidence="13">
    <location>
        <begin position="495"/>
        <end position="531"/>
    </location>
</feature>
<feature type="compositionally biased region" description="Low complexity" evidence="13">
    <location>
        <begin position="450"/>
        <end position="467"/>
    </location>
</feature>
<keyword evidence="8" id="KW-0233">DNA recombination</keyword>
<keyword evidence="10" id="KW-0539">Nucleus</keyword>
<keyword evidence="3" id="KW-0540">Nuclease</keyword>
<feature type="compositionally biased region" description="Polar residues" evidence="13">
    <location>
        <begin position="839"/>
        <end position="859"/>
    </location>
</feature>
<evidence type="ECO:0000256" key="9">
    <source>
        <dbReference type="ARBA" id="ARBA00023204"/>
    </source>
</evidence>
<evidence type="ECO:0000256" key="12">
    <source>
        <dbReference type="ARBA" id="ARBA00042677"/>
    </source>
</evidence>
<reference evidence="16" key="1">
    <citation type="submission" date="2025-08" db="UniProtKB">
        <authorList>
            <consortium name="RefSeq"/>
        </authorList>
    </citation>
    <scope>IDENTIFICATION</scope>
</reference>
<comment type="similarity">
    <text evidence="2">Belongs to the DNA repair metallo-beta-lactamase (DRMBL) family.</text>
</comment>
<comment type="subcellular location">
    <subcellularLocation>
        <location evidence="1">Nucleus</location>
    </subcellularLocation>
</comment>
<keyword evidence="15" id="KW-1185">Reference proteome</keyword>
<keyword evidence="5" id="KW-0227">DNA damage</keyword>
<evidence type="ECO:0000256" key="1">
    <source>
        <dbReference type="ARBA" id="ARBA00004123"/>
    </source>
</evidence>
<evidence type="ECO:0000256" key="4">
    <source>
        <dbReference type="ARBA" id="ARBA00022759"/>
    </source>
</evidence>
<dbReference type="PANTHER" id="PTHR23240">
    <property type="entry name" value="DNA CROSS-LINK REPAIR PROTEIN PSO2/SNM1-RELATED"/>
    <property type="match status" value="1"/>
</dbReference>
<feature type="region of interest" description="Disordered" evidence="13">
    <location>
        <begin position="837"/>
        <end position="900"/>
    </location>
</feature>
<feature type="domain" description="DNA repair metallo-beta-lactamase" evidence="14">
    <location>
        <begin position="244"/>
        <end position="351"/>
    </location>
</feature>
<dbReference type="GeneID" id="101851265"/>
<dbReference type="Gene3D" id="3.60.15.10">
    <property type="entry name" value="Ribonuclease Z/Hydroxyacylglutathione hydrolase-like"/>
    <property type="match status" value="1"/>
</dbReference>
<evidence type="ECO:0000256" key="7">
    <source>
        <dbReference type="ARBA" id="ARBA00022839"/>
    </source>
</evidence>
<evidence type="ECO:0000256" key="5">
    <source>
        <dbReference type="ARBA" id="ARBA00022763"/>
    </source>
</evidence>
<dbReference type="PANTHER" id="PTHR23240:SF8">
    <property type="entry name" value="PROTEIN ARTEMIS"/>
    <property type="match status" value="1"/>
</dbReference>
<feature type="compositionally biased region" description="Basic and acidic residues" evidence="13">
    <location>
        <begin position="593"/>
        <end position="626"/>
    </location>
</feature>
<evidence type="ECO:0000256" key="10">
    <source>
        <dbReference type="ARBA" id="ARBA00023242"/>
    </source>
</evidence>
<feature type="region of interest" description="Disordered" evidence="13">
    <location>
        <begin position="593"/>
        <end position="735"/>
    </location>
</feature>
<feature type="region of interest" description="Disordered" evidence="13">
    <location>
        <begin position="405"/>
        <end position="474"/>
    </location>
</feature>
<keyword evidence="6" id="KW-0378">Hydrolase</keyword>
<feature type="compositionally biased region" description="Basic and acidic residues" evidence="13">
    <location>
        <begin position="860"/>
        <end position="880"/>
    </location>
</feature>
<sequence>MSCFRGQMHEYREIAIDRFDGGNLRCTAFFLSHCHKDHMVGLSNPAFLDRLSSRKNIFLYCTEVTKLLLLADEEFRCLKNYIQVLQVGFSQPVTVQGINSSEDDYIINVTPISAGHCLGSVMFLFEGHQGTSLYTGDFRWELNQASKMSALHINESVKNIRSMYVDTTFCISEAYHIPSRVQCVEATVGLVSAWLTNSPLHVVTISCPARYGHEHLLVELARQLETKVHVLKWKSDLYAEIPGLESYFSADPNETRIHACSSKGGFPSASRLPCGHHPVKGEKFKIMNIRPSTMWFTSEKTKASAEDLVVAPATQKGLHRVCYSMHSSYSEIRDVVSYLQPERLFPNVLPQSDATMSTVQKRLDSFLKYPHKLRLKTTDCSSGPTFLGELRTLRTVKPFGNLPGLLDTQASDSPDDLVFSSPDSPLKRPVPTAKNPRGVRNLNSLFGKQASPESPKSSASAVHSSYEGSDRNEEELDIAIEDVEAPKEMDCLCSGKEEEKREDEKNEDEESFRLYVSGESDVCDDDEEDEQENDFSEYKIQFFQIADEVSKSVLKSSKWDAGSSSFVDDLSKGKVESSGKMKRKFHVSIDTQCEKSNTESKCSNETDVCKVSDGDHEEKEPKKSDHVSLQTVLTLSERKHPDINEDLNSSVQEESDEDFIPNSQEGKDLSYALCLGRRDSPSLPQNELAEEVEDEDSSHSEPLLVNSYSSKKGTDGTLGDVCKHSDKGNSVNCPDEDVISIKSSEEMNDSNATQSYNCDFLTVKESFSVTEEAAFTPVKDKDEINKSLKESSSPLVVHSEVDKSCSSTVQVEEENCFNCEKRDVHVVSSRKTKLKENDYNCNKSGAKTISGNSNSTPQRLSERALKPEGLGERQDGEKYKGVVRKKSLLSSPPPSSSSLQACLRERSVSVLVSEDVIHVDDAQDDDIEYLFDEKPETEQNQEAVNGSDGWMSKQSNQQKGIPHTFSLKRRSSPVTCGKRTDKKQRKVTGGMPGQEVVDLTDDL</sequence>
<keyword evidence="7" id="KW-0269">Exonuclease</keyword>
<accession>A0ABM1VT02</accession>
<feature type="region of interest" description="Disordered" evidence="13">
    <location>
        <begin position="932"/>
        <end position="1003"/>
    </location>
</feature>
<evidence type="ECO:0000313" key="15">
    <source>
        <dbReference type="Proteomes" id="UP000694888"/>
    </source>
</evidence>
<dbReference type="Proteomes" id="UP000694888">
    <property type="component" value="Unplaced"/>
</dbReference>
<evidence type="ECO:0000313" key="16">
    <source>
        <dbReference type="RefSeq" id="XP_035825544.1"/>
    </source>
</evidence>
<keyword evidence="4" id="KW-0255">Endonuclease</keyword>
<gene>
    <name evidence="16" type="primary">LOC101851265</name>
</gene>
<evidence type="ECO:0000256" key="6">
    <source>
        <dbReference type="ARBA" id="ARBA00022801"/>
    </source>
</evidence>
<name>A0ABM1VT02_APLCA</name>
<keyword evidence="9" id="KW-0234">DNA repair</keyword>
<proteinExistence type="inferred from homology"/>
<evidence type="ECO:0000256" key="8">
    <source>
        <dbReference type="ARBA" id="ARBA00023172"/>
    </source>
</evidence>
<organism evidence="15 16">
    <name type="scientific">Aplysia californica</name>
    <name type="common">California sea hare</name>
    <dbReference type="NCBI Taxonomy" id="6500"/>
    <lineage>
        <taxon>Eukaryota</taxon>
        <taxon>Metazoa</taxon>
        <taxon>Spiralia</taxon>
        <taxon>Lophotrochozoa</taxon>
        <taxon>Mollusca</taxon>
        <taxon>Gastropoda</taxon>
        <taxon>Heterobranchia</taxon>
        <taxon>Euthyneura</taxon>
        <taxon>Tectipleura</taxon>
        <taxon>Aplysiida</taxon>
        <taxon>Aplysioidea</taxon>
        <taxon>Aplysiidae</taxon>
        <taxon>Aplysia</taxon>
    </lineage>
</organism>
<feature type="compositionally biased region" description="Acidic residues" evidence="13">
    <location>
        <begin position="521"/>
        <end position="531"/>
    </location>
</feature>
<dbReference type="Gene3D" id="3.40.50.12650">
    <property type="match status" value="1"/>
</dbReference>
<dbReference type="SUPFAM" id="SSF56281">
    <property type="entry name" value="Metallo-hydrolase/oxidoreductase"/>
    <property type="match status" value="1"/>
</dbReference>
<evidence type="ECO:0000259" key="14">
    <source>
        <dbReference type="Pfam" id="PF07522"/>
    </source>
</evidence>
<evidence type="ECO:0000256" key="3">
    <source>
        <dbReference type="ARBA" id="ARBA00022722"/>
    </source>
</evidence>
<dbReference type="InterPro" id="IPR036866">
    <property type="entry name" value="RibonucZ/Hydroxyglut_hydro"/>
</dbReference>
<feature type="compositionally biased region" description="Basic and acidic residues" evidence="13">
    <location>
        <begin position="495"/>
        <end position="504"/>
    </location>
</feature>
<protein>
    <recommendedName>
        <fullName evidence="11">Protein artemis</fullName>
    </recommendedName>
    <alternativeName>
        <fullName evidence="12">DNA cross-link repair 1C protein</fullName>
    </alternativeName>
</protein>
<evidence type="ECO:0000256" key="13">
    <source>
        <dbReference type="SAM" id="MobiDB-lite"/>
    </source>
</evidence>
<dbReference type="RefSeq" id="XP_035825544.1">
    <property type="nucleotide sequence ID" value="XM_035969651.1"/>
</dbReference>
<evidence type="ECO:0000256" key="11">
    <source>
        <dbReference type="ARBA" id="ARBA00039759"/>
    </source>
</evidence>
<dbReference type="Pfam" id="PF07522">
    <property type="entry name" value="DRMBL"/>
    <property type="match status" value="1"/>
</dbReference>
<evidence type="ECO:0000256" key="2">
    <source>
        <dbReference type="ARBA" id="ARBA00010304"/>
    </source>
</evidence>
<dbReference type="InterPro" id="IPR011084">
    <property type="entry name" value="DRMBL"/>
</dbReference>